<feature type="domain" description="SEC7" evidence="3">
    <location>
        <begin position="1779"/>
        <end position="1968"/>
    </location>
</feature>
<evidence type="ECO:0000259" key="2">
    <source>
        <dbReference type="PROSITE" id="PS50003"/>
    </source>
</evidence>
<feature type="region of interest" description="Disordered" evidence="1">
    <location>
        <begin position="569"/>
        <end position="593"/>
    </location>
</feature>
<dbReference type="InterPro" id="IPR011993">
    <property type="entry name" value="PH-like_dom_sf"/>
</dbReference>
<evidence type="ECO:0000313" key="6">
    <source>
        <dbReference type="Proteomes" id="UP001153069"/>
    </source>
</evidence>
<dbReference type="GO" id="GO:0005085">
    <property type="term" value="F:guanyl-nucleotide exchange factor activity"/>
    <property type="evidence" value="ECO:0007669"/>
    <property type="project" value="InterPro"/>
</dbReference>
<dbReference type="SMART" id="SM00222">
    <property type="entry name" value="Sec7"/>
    <property type="match status" value="1"/>
</dbReference>
<feature type="compositionally biased region" description="Low complexity" evidence="1">
    <location>
        <begin position="742"/>
        <end position="755"/>
    </location>
</feature>
<dbReference type="Gene3D" id="2.100.10.50">
    <property type="match status" value="1"/>
</dbReference>
<dbReference type="Pfam" id="PF12783">
    <property type="entry name" value="Sec7-like_HUS"/>
    <property type="match status" value="1"/>
</dbReference>
<keyword evidence="6" id="KW-1185">Reference proteome</keyword>
<feature type="region of interest" description="Disordered" evidence="1">
    <location>
        <begin position="1696"/>
        <end position="1729"/>
    </location>
</feature>
<feature type="domain" description="MABP" evidence="4">
    <location>
        <begin position="631"/>
        <end position="840"/>
    </location>
</feature>
<evidence type="ECO:0000313" key="5">
    <source>
        <dbReference type="EMBL" id="CAB9523975.1"/>
    </source>
</evidence>
<dbReference type="SMART" id="SM00233">
    <property type="entry name" value="PH"/>
    <property type="match status" value="1"/>
</dbReference>
<feature type="region of interest" description="Disordered" evidence="1">
    <location>
        <begin position="209"/>
        <end position="231"/>
    </location>
</feature>
<feature type="compositionally biased region" description="Low complexity" evidence="1">
    <location>
        <begin position="870"/>
        <end position="879"/>
    </location>
</feature>
<accession>A0A9N8HT80</accession>
<feature type="region of interest" description="Disordered" evidence="1">
    <location>
        <begin position="860"/>
        <end position="885"/>
    </location>
</feature>
<feature type="compositionally biased region" description="Polar residues" evidence="1">
    <location>
        <begin position="469"/>
        <end position="489"/>
    </location>
</feature>
<dbReference type="PROSITE" id="PS51498">
    <property type="entry name" value="MABP"/>
    <property type="match status" value="1"/>
</dbReference>
<feature type="region of interest" description="Disordered" evidence="1">
    <location>
        <begin position="174"/>
        <end position="195"/>
    </location>
</feature>
<dbReference type="GO" id="GO:0032012">
    <property type="term" value="P:regulation of ARF protein signal transduction"/>
    <property type="evidence" value="ECO:0007669"/>
    <property type="project" value="InterPro"/>
</dbReference>
<feature type="region of interest" description="Disordered" evidence="1">
    <location>
        <begin position="1"/>
        <end position="56"/>
    </location>
</feature>
<dbReference type="Proteomes" id="UP001153069">
    <property type="component" value="Unassembled WGS sequence"/>
</dbReference>
<feature type="compositionally biased region" description="Polar residues" evidence="1">
    <location>
        <begin position="182"/>
        <end position="195"/>
    </location>
</feature>
<dbReference type="Pfam" id="PF00169">
    <property type="entry name" value="PH"/>
    <property type="match status" value="1"/>
</dbReference>
<evidence type="ECO:0000259" key="3">
    <source>
        <dbReference type="PROSITE" id="PS50190"/>
    </source>
</evidence>
<feature type="region of interest" description="Disordered" evidence="1">
    <location>
        <begin position="735"/>
        <end position="770"/>
    </location>
</feature>
<dbReference type="Gene3D" id="1.10.1000.11">
    <property type="entry name" value="Arf Nucleotide-binding Site Opener,domain 2"/>
    <property type="match status" value="1"/>
</dbReference>
<gene>
    <name evidence="5" type="ORF">SEMRO_1479_G276100.1</name>
</gene>
<feature type="domain" description="PH" evidence="2">
    <location>
        <begin position="2195"/>
        <end position="2315"/>
    </location>
</feature>
<dbReference type="InterPro" id="IPR023341">
    <property type="entry name" value="MABP"/>
</dbReference>
<dbReference type="OrthoDB" id="430364at2759"/>
<dbReference type="InterPro" id="IPR023394">
    <property type="entry name" value="Sec7_C_sf"/>
</dbReference>
<feature type="region of interest" description="Disordered" evidence="1">
    <location>
        <begin position="946"/>
        <end position="989"/>
    </location>
</feature>
<feature type="region of interest" description="Disordered" evidence="1">
    <location>
        <begin position="274"/>
        <end position="294"/>
    </location>
</feature>
<dbReference type="InterPro" id="IPR035999">
    <property type="entry name" value="Sec7_dom_sf"/>
</dbReference>
<feature type="compositionally biased region" description="Polar residues" evidence="1">
    <location>
        <begin position="948"/>
        <end position="963"/>
    </location>
</feature>
<protein>
    <submittedName>
        <fullName evidence="5">Inhibited guanine nucleotide-exchange protein</fullName>
    </submittedName>
</protein>
<proteinExistence type="predicted"/>
<feature type="region of interest" description="Disordered" evidence="1">
    <location>
        <begin position="399"/>
        <end position="432"/>
    </location>
</feature>
<dbReference type="InterPro" id="IPR032691">
    <property type="entry name" value="Mon2/Sec7/BIG1-like_HUS"/>
</dbReference>
<dbReference type="PANTHER" id="PTHR10663:SF375">
    <property type="entry name" value="LD29171P"/>
    <property type="match status" value="1"/>
</dbReference>
<feature type="compositionally biased region" description="Pro residues" evidence="1">
    <location>
        <begin position="1"/>
        <end position="10"/>
    </location>
</feature>
<evidence type="ECO:0000259" key="4">
    <source>
        <dbReference type="PROSITE" id="PS51498"/>
    </source>
</evidence>
<dbReference type="SUPFAM" id="SSF50729">
    <property type="entry name" value="PH domain-like"/>
    <property type="match status" value="1"/>
</dbReference>
<sequence>MSMQCPPPLVRSPEKHQFQYPPQAPNVHGVVDSSEQDVSESDCIYDETETSTGVSGIRQEAEDKYNMMTTRGSDEVQVFEDGEDDDSDEVVDHRTMEMHHQQQRYLSEQLIEHYRIDEDTSSLTEERVSTAVSSSTVELITVERWTVSGDSYSQPATLKITSGTKFSERQMQMRHSQSHQSAETSTMSVTSETNNTLHPIAQVPVFSARDMQQRSKQSPHHSSWADSTNPGIQSAGRLVHEIYNQIMFHDSPAVNETKALQELEQPSLMEEVEVKQPSVGHNKVSTQRHDATSPMVVKSASSGLYSFDTEETTSNLSKELEIHRLGAPLKGQYERYDQSHVHSFFRHLQKQPESKMGHIALGTLCSWTLDVIQPVPTLTVETRPVSTPTYRHALEVRTPTSSLAERNTPTHTRANNTTSTTPKGGGVSKEKSGKWKLKSYFKKKKKPSSGTSAEVVVRDHFPRVPNAISELTPNTGLPTQPGSSTRKVGACTSTLSVSVEWGEENVIEDRWDGSTPRPRPGDSSLRYPEAGMSPKGAFPAASTRLQMFGSEYARYLSNSALAPRIRSPRLPQKSASSRYGPFTTRRRNPNSNISAGIQQIMSASSFGSIRSKSKNTNTSWNLEDQENAILTGAIVDICITNGSDTPPPKGYYRISQTVDGEEFKGALRAGGGTGAGGSPRKKSSTYLNVKKEPNWHRAAQRPCVTALTIIFPDRQEFVPPGFCVVREHRRCHVPYNQTKQSGGNNTADGTNNAGAQETDSTVKDQPANFNAGEADGERIFLCFRRSREGNPLTGILPLQPVFNEAIPDGFTVLERSPRNFVANLNPKSSSPVFLAYRQRLANLEPLRPLPLLLSVPATSNDEENSQMSVGSARSRGSGRNNSKPKLSAYYCTGGTVVEANVGRYHIMDRSTHDLLSPSSVANRLSLIELSRRKTLPKLAGEYEAIPPSNVQRARDNANNSNTPARGLNKGYTAPVRLPTETIPSSQDSAVSSKFVVGGRAGNKTNMSMHSSIAEYPRTSNASFSSKDSMSIGTDDDSDAPAVILSSFPSSNQHSGGYYPKLYDPHLQANHDALNFIPVVEIATHPSLIEPQRHLRARTALLTPILTACYQRHGGAALKAVEGLNRLLIETDFFADDFDVSSKRASIRLTLLDITVQVVCDVATGGAQETTFGTCVEFVENAIKCTRGHMNTRTMGYVLRFYLFVFYFGASVPANNANAFPHASWAPGIGLDETDHITLPILYDPRVEERMSYLPGGAPQQAALAFKDLITYTISRLQRVCLTVPHFGMVSNSGEGIEMETTSKFINGIISSLVDGAVHRVDVANFTQMAIHQIHRSGGSELFWHDMITSCGIGLFGQHELPEEVQNLFVLTFALLANLVKVAAGKIRTNAVTYELRARDVSSKILSLELLLHFLQRYRDEQQVWIDSERPLHAKLARCVETMVFAVRRLIVPCILSSTRAGLEEPRVFSRVMQIMSLLWRTPMYRDRMKGEMGILIEHFALRTLRLGPQLQQSRQMNRRQTDADDLSCPLLSQQTDVLTEIKRWFTVDPKATIEMYLNYDTDITSQVAGPMPLLPGTQWKVFQRICAGLCNLAEQCGDLIGEQIRQSQSTATHAEAVKSKIPGFMDATNEGQAVENKEARLAEMKAIREGARRLRKAALDAIVQILKCLARTSAVATGKQFYELVASWSDPNNPDDYFHEIQTVPSSGSEESHQSDSEFSDDDSDDNRLSGPGGVLGFWRKEIASKSKPFAYNFETQPGLLSSVTRETAFEIAKKKSVKKSVEYLIACNALTSSPKDIASFLRVHKDRLDQGALGQYLGETGVDGQETEYWNLIRFSYVRAISFDGMKVEDALRHFLTNCGFQLPGEAQKVDRIMSTFAQCYWEDNAGDIKICPFQDQDTVFLLSFAIIMLNTDLHKSGGAPSSRTNSKSARRHITKQEFLRNLSGVEGGEELKRDYLSAVYDSIQSNPIVLTSDESSETQTHAHSVEDRERMLKGMIGNVRSADALLRGLSVHDVKWASMQDFSSSLDYEGADALSDLTQSCISEAWHQFHGVINTALETAHLDPQGMEPCVDLLKYALVVTICLDMPMERSAFLSQLGRFKVFEGNRTSNPGNWVPDAEQGRLLLLKGNPAFDRAIAGPLDEESKLKALVQVHEATQHLRSALKVDIEAKQEMSRITHQILDGEFLLNDPSRTFVRMGDLKKKSIRSGRYTDYRFFLFSDVLIYAKRSSASYAHQRGSFYDNVDKDHNKDEYKIHEELPLHLMKVIDWFPPSSIKDVMKKAFQVHHPRKTFMVFCNSPEERIAWVRDIRLAIEKEIKRKVEMEAARMAAATMSAPPTNLDVTPRLI</sequence>
<dbReference type="EMBL" id="CAICTM010001477">
    <property type="protein sequence ID" value="CAB9523975.1"/>
    <property type="molecule type" value="Genomic_DNA"/>
</dbReference>
<dbReference type="InterPro" id="IPR001849">
    <property type="entry name" value="PH_domain"/>
</dbReference>
<reference evidence="5" key="1">
    <citation type="submission" date="2020-06" db="EMBL/GenBank/DDBJ databases">
        <authorList>
            <consortium name="Plant Systems Biology data submission"/>
        </authorList>
    </citation>
    <scope>NUCLEOTIDE SEQUENCE</scope>
    <source>
        <strain evidence="5">D6</strain>
    </source>
</reference>
<dbReference type="Pfam" id="PF01369">
    <property type="entry name" value="Sec7"/>
    <property type="match status" value="1"/>
</dbReference>
<organism evidence="5 6">
    <name type="scientific">Seminavis robusta</name>
    <dbReference type="NCBI Taxonomy" id="568900"/>
    <lineage>
        <taxon>Eukaryota</taxon>
        <taxon>Sar</taxon>
        <taxon>Stramenopiles</taxon>
        <taxon>Ochrophyta</taxon>
        <taxon>Bacillariophyta</taxon>
        <taxon>Bacillariophyceae</taxon>
        <taxon>Bacillariophycidae</taxon>
        <taxon>Naviculales</taxon>
        <taxon>Naviculaceae</taxon>
        <taxon>Seminavis</taxon>
    </lineage>
</organism>
<dbReference type="Gene3D" id="1.10.220.20">
    <property type="match status" value="1"/>
</dbReference>
<dbReference type="PANTHER" id="PTHR10663">
    <property type="entry name" value="GUANYL-NUCLEOTIDE EXCHANGE FACTOR"/>
    <property type="match status" value="1"/>
</dbReference>
<evidence type="ECO:0000256" key="1">
    <source>
        <dbReference type="SAM" id="MobiDB-lite"/>
    </source>
</evidence>
<dbReference type="PROSITE" id="PS50003">
    <property type="entry name" value="PH_DOMAIN"/>
    <property type="match status" value="1"/>
</dbReference>
<feature type="compositionally biased region" description="Polar residues" evidence="1">
    <location>
        <begin position="214"/>
        <end position="231"/>
    </location>
</feature>
<dbReference type="GO" id="GO:0005737">
    <property type="term" value="C:cytoplasm"/>
    <property type="evidence" value="ECO:0007669"/>
    <property type="project" value="UniProtKB-ARBA"/>
</dbReference>
<comment type="caution">
    <text evidence="5">The sequence shown here is derived from an EMBL/GenBank/DDBJ whole genome shotgun (WGS) entry which is preliminary data.</text>
</comment>
<dbReference type="Gene3D" id="2.30.29.30">
    <property type="entry name" value="Pleckstrin-homology domain (PH domain)/Phosphotyrosine-binding domain (PTB)"/>
    <property type="match status" value="1"/>
</dbReference>
<dbReference type="SUPFAM" id="SSF48425">
    <property type="entry name" value="Sec7 domain"/>
    <property type="match status" value="1"/>
</dbReference>
<dbReference type="PROSITE" id="PS50190">
    <property type="entry name" value="SEC7"/>
    <property type="match status" value="1"/>
</dbReference>
<feature type="compositionally biased region" description="Acidic residues" evidence="1">
    <location>
        <begin position="34"/>
        <end position="49"/>
    </location>
</feature>
<feature type="region of interest" description="Disordered" evidence="1">
    <location>
        <begin position="466"/>
        <end position="489"/>
    </location>
</feature>
<dbReference type="InterPro" id="IPR000904">
    <property type="entry name" value="Sec7_dom"/>
</dbReference>
<feature type="compositionally biased region" description="Low complexity" evidence="1">
    <location>
        <begin position="407"/>
        <end position="421"/>
    </location>
</feature>
<dbReference type="CDD" id="cd00171">
    <property type="entry name" value="Sec7"/>
    <property type="match status" value="1"/>
</dbReference>
<name>A0A9N8HT80_9STRA</name>
<feature type="region of interest" description="Disordered" evidence="1">
    <location>
        <begin position="508"/>
        <end position="531"/>
    </location>
</feature>